<evidence type="ECO:0000313" key="2">
    <source>
        <dbReference type="Proteomes" id="UP000789759"/>
    </source>
</evidence>
<name>A0A9N9HZH5_9GLOM</name>
<organism evidence="1 2">
    <name type="scientific">Cetraspora pellucida</name>
    <dbReference type="NCBI Taxonomy" id="1433469"/>
    <lineage>
        <taxon>Eukaryota</taxon>
        <taxon>Fungi</taxon>
        <taxon>Fungi incertae sedis</taxon>
        <taxon>Mucoromycota</taxon>
        <taxon>Glomeromycotina</taxon>
        <taxon>Glomeromycetes</taxon>
        <taxon>Diversisporales</taxon>
        <taxon>Gigasporaceae</taxon>
        <taxon>Cetraspora</taxon>
    </lineage>
</organism>
<dbReference type="EMBL" id="CAJVQA010012197">
    <property type="protein sequence ID" value="CAG8714454.1"/>
    <property type="molecule type" value="Genomic_DNA"/>
</dbReference>
<sequence>MSNTSHIEEIKGGIYEPAAKIVGATGCIYENFHKQPYKPDMCLSLQKLCLT</sequence>
<proteinExistence type="predicted"/>
<gene>
    <name evidence="1" type="ORF">CPELLU_LOCUS12509</name>
</gene>
<evidence type="ECO:0000313" key="1">
    <source>
        <dbReference type="EMBL" id="CAG8714454.1"/>
    </source>
</evidence>
<reference evidence="1" key="1">
    <citation type="submission" date="2021-06" db="EMBL/GenBank/DDBJ databases">
        <authorList>
            <person name="Kallberg Y."/>
            <person name="Tangrot J."/>
            <person name="Rosling A."/>
        </authorList>
    </citation>
    <scope>NUCLEOTIDE SEQUENCE</scope>
    <source>
        <strain evidence="1">FL966</strain>
    </source>
</reference>
<keyword evidence="2" id="KW-1185">Reference proteome</keyword>
<dbReference type="Proteomes" id="UP000789759">
    <property type="component" value="Unassembled WGS sequence"/>
</dbReference>
<accession>A0A9N9HZH5</accession>
<comment type="caution">
    <text evidence="1">The sequence shown here is derived from an EMBL/GenBank/DDBJ whole genome shotgun (WGS) entry which is preliminary data.</text>
</comment>
<protein>
    <submittedName>
        <fullName evidence="1">8995_t:CDS:1</fullName>
    </submittedName>
</protein>
<dbReference type="AlphaFoldDB" id="A0A9N9HZH5"/>